<dbReference type="SUPFAM" id="SSF89009">
    <property type="entry name" value="GAT-like domain"/>
    <property type="match status" value="1"/>
</dbReference>
<evidence type="ECO:0000256" key="1">
    <source>
        <dbReference type="ARBA" id="ARBA00011446"/>
    </source>
</evidence>
<keyword evidence="3" id="KW-0653">Protein transport</keyword>
<evidence type="ECO:0008006" key="10">
    <source>
        <dbReference type="Google" id="ProtNLM"/>
    </source>
</evidence>
<feature type="region of interest" description="Disordered" evidence="5">
    <location>
        <begin position="392"/>
        <end position="519"/>
    </location>
</feature>
<gene>
    <name evidence="8" type="ORF">CLO192961_LOCUS68171</name>
</gene>
<dbReference type="PANTHER" id="PTHR47789:SF2">
    <property type="entry name" value="VHS DOMAIN-CONTAINING PROTEIN"/>
    <property type="match status" value="1"/>
</dbReference>
<comment type="subunit">
    <text evidence="1">Component of the ESCRT-0 complex composed of HSE1 and VPS27.</text>
</comment>
<evidence type="ECO:0000256" key="2">
    <source>
        <dbReference type="ARBA" id="ARBA00022448"/>
    </source>
</evidence>
<evidence type="ECO:0000313" key="8">
    <source>
        <dbReference type="EMBL" id="VUC21908.1"/>
    </source>
</evidence>
<dbReference type="InterPro" id="IPR002014">
    <property type="entry name" value="VHS_dom"/>
</dbReference>
<feature type="compositionally biased region" description="Polar residues" evidence="5">
    <location>
        <begin position="476"/>
        <end position="487"/>
    </location>
</feature>
<dbReference type="SUPFAM" id="SSF48464">
    <property type="entry name" value="ENTH/VHS domain"/>
    <property type="match status" value="1"/>
</dbReference>
<feature type="region of interest" description="Disordered" evidence="5">
    <location>
        <begin position="22"/>
        <end position="51"/>
    </location>
</feature>
<dbReference type="InterPro" id="IPR045007">
    <property type="entry name" value="LSB5"/>
</dbReference>
<dbReference type="Gene3D" id="1.20.58.160">
    <property type="match status" value="1"/>
</dbReference>
<feature type="domain" description="GAT" evidence="7">
    <location>
        <begin position="254"/>
        <end position="343"/>
    </location>
</feature>
<keyword evidence="4" id="KW-0175">Coiled coil</keyword>
<evidence type="ECO:0000256" key="3">
    <source>
        <dbReference type="ARBA" id="ARBA00022927"/>
    </source>
</evidence>
<name>A0ABY6TUP9_BIOOC</name>
<dbReference type="CDD" id="cd21383">
    <property type="entry name" value="GAT_GGA_Tom1-like"/>
    <property type="match status" value="1"/>
</dbReference>
<dbReference type="Proteomes" id="UP000766486">
    <property type="component" value="Unassembled WGS sequence"/>
</dbReference>
<keyword evidence="9" id="KW-1185">Reference proteome</keyword>
<feature type="compositionally biased region" description="Low complexity" evidence="5">
    <location>
        <begin position="36"/>
        <end position="50"/>
    </location>
</feature>
<dbReference type="PANTHER" id="PTHR47789">
    <property type="entry name" value="LAS SEVENTEEN-BINDING PROTEIN 5"/>
    <property type="match status" value="1"/>
</dbReference>
<evidence type="ECO:0000259" key="7">
    <source>
        <dbReference type="PROSITE" id="PS50909"/>
    </source>
</evidence>
<dbReference type="InterPro" id="IPR038425">
    <property type="entry name" value="GAT_sf"/>
</dbReference>
<evidence type="ECO:0000256" key="4">
    <source>
        <dbReference type="SAM" id="Coils"/>
    </source>
</evidence>
<feature type="compositionally biased region" description="Low complexity" evidence="5">
    <location>
        <begin position="450"/>
        <end position="469"/>
    </location>
</feature>
<dbReference type="InterPro" id="IPR008942">
    <property type="entry name" value="ENTH_VHS"/>
</dbReference>
<protein>
    <recommendedName>
        <fullName evidence="10">GAT domain-containing protein</fullName>
    </recommendedName>
</protein>
<keyword evidence="2" id="KW-0813">Transport</keyword>
<feature type="coiled-coil region" evidence="4">
    <location>
        <begin position="321"/>
        <end position="348"/>
    </location>
</feature>
<accession>A0ABY6TUP9</accession>
<feature type="compositionally biased region" description="Basic and acidic residues" evidence="5">
    <location>
        <begin position="414"/>
        <end position="428"/>
    </location>
</feature>
<dbReference type="PROSITE" id="PS50179">
    <property type="entry name" value="VHS"/>
    <property type="match status" value="1"/>
</dbReference>
<feature type="domain" description="VHS" evidence="6">
    <location>
        <begin position="78"/>
        <end position="192"/>
    </location>
</feature>
<dbReference type="Pfam" id="PF03127">
    <property type="entry name" value="GAT"/>
    <property type="match status" value="1"/>
</dbReference>
<evidence type="ECO:0000259" key="6">
    <source>
        <dbReference type="PROSITE" id="PS50179"/>
    </source>
</evidence>
<comment type="caution">
    <text evidence="8">The sequence shown here is derived from an EMBL/GenBank/DDBJ whole genome shotgun (WGS) entry which is preliminary data.</text>
</comment>
<proteinExistence type="predicted"/>
<evidence type="ECO:0000313" key="9">
    <source>
        <dbReference type="Proteomes" id="UP000766486"/>
    </source>
</evidence>
<dbReference type="Gene3D" id="1.25.40.90">
    <property type="match status" value="1"/>
</dbReference>
<dbReference type="InterPro" id="IPR004152">
    <property type="entry name" value="GAT_dom"/>
</dbReference>
<dbReference type="EMBL" id="CABFNS010000477">
    <property type="protein sequence ID" value="VUC21908.1"/>
    <property type="molecule type" value="Genomic_DNA"/>
</dbReference>
<evidence type="ECO:0000256" key="5">
    <source>
        <dbReference type="SAM" id="MobiDB-lite"/>
    </source>
</evidence>
<sequence>MKSMKKSLSMGKMLGSIRRKTSGLQHGEANNGAASATAPVPQPTQGTTPEETARNNVEAFCEAGGNVKGDEILFLPLIVEAAESSPSAAAECARVIRKFLGKDYITRPSWQYNALMILRILCDNPGPSFTRSFDQEFVDTVRKLLGSGKDGKVQRMLMEILDDFEFTRMDDGNLVLLIEMWKKEKAAAYTRFGVRSIPQTPFHPEKRETSIRPLTVAFFLQAPRRQDNRRSHQAAANFHSQNYFARNHNNKRLPDPVELASRLEEARTSAKLLEQVVMNTPPAEMLQNELIREFADRCQSASRSIQGYMTAENPTPDNETMESLIDTNEQLQTALNQHRRAVLNARKQLGLNERTPDEVSPMSAQRNGQDRVLQWTQSQADILAAGAHVPVTAEEQQPVNNGKGKETQPYGLGLDRDRAQEDPFADPKGEEEDGRGLQYPEEPFHPGFRASTGAGAAPAAGNSPVAGASLPPSATVHKSSLDNNNLLKPQPKDDKDSESDIYDAGPRTKEPVQQPVYRY</sequence>
<organism evidence="8 9">
    <name type="scientific">Bionectria ochroleuca</name>
    <name type="common">Gliocladium roseum</name>
    <dbReference type="NCBI Taxonomy" id="29856"/>
    <lineage>
        <taxon>Eukaryota</taxon>
        <taxon>Fungi</taxon>
        <taxon>Dikarya</taxon>
        <taxon>Ascomycota</taxon>
        <taxon>Pezizomycotina</taxon>
        <taxon>Sordariomycetes</taxon>
        <taxon>Hypocreomycetidae</taxon>
        <taxon>Hypocreales</taxon>
        <taxon>Bionectriaceae</taxon>
        <taxon>Clonostachys</taxon>
    </lineage>
</organism>
<dbReference type="PROSITE" id="PS50909">
    <property type="entry name" value="GAT"/>
    <property type="match status" value="1"/>
</dbReference>
<reference evidence="8 9" key="1">
    <citation type="submission" date="2019-06" db="EMBL/GenBank/DDBJ databases">
        <authorList>
            <person name="Broberg M."/>
        </authorList>
    </citation>
    <scope>NUCLEOTIDE SEQUENCE [LARGE SCALE GENOMIC DNA]</scope>
</reference>